<keyword evidence="2" id="KW-0813">Transport</keyword>
<feature type="domain" description="Mitochondrial outer membrane transport complex Sam37/metaxin N-terminal" evidence="7">
    <location>
        <begin position="39"/>
        <end position="129"/>
    </location>
</feature>
<proteinExistence type="predicted"/>
<evidence type="ECO:0000256" key="3">
    <source>
        <dbReference type="ARBA" id="ARBA00022787"/>
    </source>
</evidence>
<keyword evidence="5" id="KW-0496">Mitochondrion</keyword>
<evidence type="ECO:0000313" key="9">
    <source>
        <dbReference type="Proteomes" id="UP000245609"/>
    </source>
</evidence>
<dbReference type="Pfam" id="PF10568">
    <property type="entry name" value="Tom37"/>
    <property type="match status" value="1"/>
</dbReference>
<evidence type="ECO:0000259" key="7">
    <source>
        <dbReference type="Pfam" id="PF10568"/>
    </source>
</evidence>
<evidence type="ECO:0000256" key="2">
    <source>
        <dbReference type="ARBA" id="ARBA00022448"/>
    </source>
</evidence>
<dbReference type="PANTHER" id="PTHR12289">
    <property type="entry name" value="METAXIN RELATED"/>
    <property type="match status" value="1"/>
</dbReference>
<reference evidence="8 9" key="1">
    <citation type="journal article" date="2018" name="MBio">
        <title>Comparative Genomics Reveals the Core Gene Toolbox for the Fungus-Insect Symbiosis.</title>
        <authorList>
            <person name="Wang Y."/>
            <person name="Stata M."/>
            <person name="Wang W."/>
            <person name="Stajich J.E."/>
            <person name="White M.M."/>
            <person name="Moncalvo J.M."/>
        </authorList>
    </citation>
    <scope>NUCLEOTIDE SEQUENCE [LARGE SCALE GENOMIC DNA]</scope>
    <source>
        <strain evidence="8 9">SC-DP-2</strain>
    </source>
</reference>
<evidence type="ECO:0000313" key="8">
    <source>
        <dbReference type="EMBL" id="PVV02100.1"/>
    </source>
</evidence>
<comment type="caution">
    <text evidence="8">The sequence shown here is derived from an EMBL/GenBank/DDBJ whole genome shotgun (WGS) entry which is preliminary data.</text>
</comment>
<evidence type="ECO:0000256" key="6">
    <source>
        <dbReference type="ARBA" id="ARBA00023136"/>
    </source>
</evidence>
<dbReference type="InterPro" id="IPR050931">
    <property type="entry name" value="Mito_Protein_Transport_Metaxin"/>
</dbReference>
<keyword evidence="9" id="KW-1185">Reference proteome</keyword>
<dbReference type="AlphaFoldDB" id="A0A2T9ZC20"/>
<dbReference type="EMBL" id="MBFS01000614">
    <property type="protein sequence ID" value="PVV02100.1"/>
    <property type="molecule type" value="Genomic_DNA"/>
</dbReference>
<comment type="subcellular location">
    <subcellularLocation>
        <location evidence="1">Mitochondrion outer membrane</location>
    </subcellularLocation>
</comment>
<dbReference type="GO" id="GO:0001401">
    <property type="term" value="C:SAM complex"/>
    <property type="evidence" value="ECO:0007669"/>
    <property type="project" value="InterPro"/>
</dbReference>
<dbReference type="InterPro" id="IPR019564">
    <property type="entry name" value="Sam37/metaxin_N"/>
</dbReference>
<protein>
    <recommendedName>
        <fullName evidence="7">Mitochondrial outer membrane transport complex Sam37/metaxin N-terminal domain-containing protein</fullName>
    </recommendedName>
</protein>
<gene>
    <name evidence="8" type="ORF">BB560_003456</name>
</gene>
<dbReference type="GO" id="GO:0015031">
    <property type="term" value="P:protein transport"/>
    <property type="evidence" value="ECO:0007669"/>
    <property type="project" value="UniProtKB-KW"/>
</dbReference>
<keyword evidence="6" id="KW-0472">Membrane</keyword>
<name>A0A2T9ZC20_9FUNG</name>
<dbReference type="Proteomes" id="UP000245609">
    <property type="component" value="Unassembled WGS sequence"/>
</dbReference>
<sequence length="188" mass="21606">MLSIFKSLPANQSKINLDNDQLWMFASKDPNSPSFDLDCLELQVLLKLSGVDYVVRPSIEPEASPNSKFSVNQILNTSTSEVNKPEDQNSMELTALSMFVESKLKPAIYLTLWADDKVYESYTKLMYSQKRNVLIKPFILNELQNIFLKKVDTGRTSFREEEIIYENAEECISFLSKYLGTNQYFGIE</sequence>
<evidence type="ECO:0000256" key="4">
    <source>
        <dbReference type="ARBA" id="ARBA00022927"/>
    </source>
</evidence>
<organism evidence="8 9">
    <name type="scientific">Smittium megazygosporum</name>
    <dbReference type="NCBI Taxonomy" id="133381"/>
    <lineage>
        <taxon>Eukaryota</taxon>
        <taxon>Fungi</taxon>
        <taxon>Fungi incertae sedis</taxon>
        <taxon>Zoopagomycota</taxon>
        <taxon>Kickxellomycotina</taxon>
        <taxon>Harpellomycetes</taxon>
        <taxon>Harpellales</taxon>
        <taxon>Legeriomycetaceae</taxon>
        <taxon>Smittium</taxon>
    </lineage>
</organism>
<accession>A0A2T9ZC20</accession>
<dbReference type="GO" id="GO:0007005">
    <property type="term" value="P:mitochondrion organization"/>
    <property type="evidence" value="ECO:0007669"/>
    <property type="project" value="TreeGrafter"/>
</dbReference>
<dbReference type="PANTHER" id="PTHR12289:SF41">
    <property type="entry name" value="FAILED AXON CONNECTIONS-RELATED"/>
    <property type="match status" value="1"/>
</dbReference>
<evidence type="ECO:0000256" key="1">
    <source>
        <dbReference type="ARBA" id="ARBA00004294"/>
    </source>
</evidence>
<keyword evidence="3" id="KW-1000">Mitochondrion outer membrane</keyword>
<dbReference type="STRING" id="133381.A0A2T9ZC20"/>
<keyword evidence="4" id="KW-0653">Protein transport</keyword>
<evidence type="ECO:0000256" key="5">
    <source>
        <dbReference type="ARBA" id="ARBA00023128"/>
    </source>
</evidence>